<dbReference type="AlphaFoldDB" id="A0A563VL42"/>
<reference evidence="10 11" key="1">
    <citation type="submission" date="2019-01" db="EMBL/GenBank/DDBJ databases">
        <authorList>
            <person name="Brito A."/>
        </authorList>
    </citation>
    <scope>NUCLEOTIDE SEQUENCE [LARGE SCALE GENOMIC DNA]</scope>
    <source>
        <strain evidence="10">1</strain>
    </source>
</reference>
<evidence type="ECO:0000259" key="9">
    <source>
        <dbReference type="PROSITE" id="PS51445"/>
    </source>
</evidence>
<dbReference type="GO" id="GO:0031676">
    <property type="term" value="C:plasma membrane-derived thylakoid membrane"/>
    <property type="evidence" value="ECO:0007669"/>
    <property type="project" value="UniProtKB-SubCell"/>
</dbReference>
<evidence type="ECO:0000256" key="1">
    <source>
        <dbReference type="ARBA" id="ARBA00004445"/>
    </source>
</evidence>
<comment type="similarity">
    <text evidence="7">Belongs to the phycobilisome linker protein family.</text>
</comment>
<keyword evidence="3" id="KW-0042">Antenna complex</keyword>
<keyword evidence="4 7" id="KW-0605">Phycobilisome</keyword>
<feature type="domain" description="CpcD-like" evidence="8">
    <location>
        <begin position="234"/>
        <end position="286"/>
    </location>
</feature>
<sequence length="286" mass="32190">MAITTAASRLGVSAFSDFKPVELRPNWTQDDAKTVINAVYRQVLGNDYIMQSERLTATESLLCNGSITVRDFVRAVAKSELYKTKFLYDNFQTRVIELNFKHLLGRAPYDESEVIYHLDLYQNKGFEADIDDYIDSAEYEANFSENIVPYYRGFATQNQQKTVGFPRMFQLYRGYANSDRAQIAGKPSRLAQELAANNASAVVAPSGGTAGWAYRDSSRGVTPERAFRNSNKEGRIYRVEIAGMSLARYPRVRRASRALLVPYEQLTPTLQRINKMGGKVASVTLA</sequence>
<dbReference type="EMBL" id="CAACVJ010000042">
    <property type="protein sequence ID" value="VEP12138.1"/>
    <property type="molecule type" value="Genomic_DNA"/>
</dbReference>
<protein>
    <submittedName>
        <fullName evidence="10">Phycobilisome 39 kDa linker polypeptide, phycocyanin-associated, rod</fullName>
    </submittedName>
</protein>
<evidence type="ECO:0000259" key="8">
    <source>
        <dbReference type="PROSITE" id="PS51441"/>
    </source>
</evidence>
<evidence type="ECO:0000256" key="6">
    <source>
        <dbReference type="ARBA" id="ARBA00023136"/>
    </source>
</evidence>
<evidence type="ECO:0000256" key="5">
    <source>
        <dbReference type="ARBA" id="ARBA00023078"/>
    </source>
</evidence>
<dbReference type="RefSeq" id="WP_144870028.1">
    <property type="nucleotide sequence ID" value="NZ_LR213888.1"/>
</dbReference>
<dbReference type="OrthoDB" id="420396at2"/>
<evidence type="ECO:0000313" key="11">
    <source>
        <dbReference type="Proteomes" id="UP000320055"/>
    </source>
</evidence>
<evidence type="ECO:0000256" key="3">
    <source>
        <dbReference type="ARBA" id="ARBA00022549"/>
    </source>
</evidence>
<evidence type="ECO:0000313" key="10">
    <source>
        <dbReference type="EMBL" id="VEP12138.1"/>
    </source>
</evidence>
<proteinExistence type="inferred from homology"/>
<dbReference type="InterPro" id="IPR038255">
    <property type="entry name" value="PBS_linker_sf"/>
</dbReference>
<keyword evidence="5" id="KW-0793">Thylakoid</keyword>
<dbReference type="GO" id="GO:0015979">
    <property type="term" value="P:photosynthesis"/>
    <property type="evidence" value="ECO:0007669"/>
    <property type="project" value="UniProtKB-KW"/>
</dbReference>
<dbReference type="Gene3D" id="1.10.3130.20">
    <property type="entry name" value="Phycobilisome linker domain"/>
    <property type="match status" value="1"/>
</dbReference>
<dbReference type="InterPro" id="IPR008213">
    <property type="entry name" value="CpcD-like_dom"/>
</dbReference>
<organism evidence="10 11">
    <name type="scientific">Hyella patelloides LEGE 07179</name>
    <dbReference type="NCBI Taxonomy" id="945734"/>
    <lineage>
        <taxon>Bacteria</taxon>
        <taxon>Bacillati</taxon>
        <taxon>Cyanobacteriota</taxon>
        <taxon>Cyanophyceae</taxon>
        <taxon>Pleurocapsales</taxon>
        <taxon>Hyellaceae</taxon>
        <taxon>Hyella</taxon>
    </lineage>
</organism>
<feature type="domain" description="PBS-linker" evidence="9">
    <location>
        <begin position="1"/>
        <end position="180"/>
    </location>
</feature>
<dbReference type="InterPro" id="IPR016470">
    <property type="entry name" value="Phycobilisome"/>
</dbReference>
<dbReference type="PIRSF" id="PIRSF005898">
    <property type="entry name" value="Phycobilisome_CpeC/CpcI"/>
    <property type="match status" value="1"/>
</dbReference>
<dbReference type="PROSITE" id="PS51441">
    <property type="entry name" value="CPCD_LIKE"/>
    <property type="match status" value="1"/>
</dbReference>
<dbReference type="InterPro" id="IPR001297">
    <property type="entry name" value="PBS_linker_dom"/>
</dbReference>
<keyword evidence="6" id="KW-0472">Membrane</keyword>
<evidence type="ECO:0000256" key="4">
    <source>
        <dbReference type="ARBA" id="ARBA00022738"/>
    </source>
</evidence>
<evidence type="ECO:0000256" key="2">
    <source>
        <dbReference type="ARBA" id="ARBA00022531"/>
    </source>
</evidence>
<gene>
    <name evidence="10" type="primary">cpcI</name>
    <name evidence="10" type="ORF">H1P_1360008</name>
</gene>
<dbReference type="PANTHER" id="PTHR34011">
    <property type="entry name" value="PHYCOBILISOME 32.1 KDA LINKER POLYPEPTIDE, PHYCOCYANIN-ASSOCIATED, ROD 2-RELATED"/>
    <property type="match status" value="1"/>
</dbReference>
<dbReference type="SMART" id="SM01094">
    <property type="entry name" value="CpcD"/>
    <property type="match status" value="1"/>
</dbReference>
<dbReference type="GO" id="GO:0030089">
    <property type="term" value="C:phycobilisome"/>
    <property type="evidence" value="ECO:0007669"/>
    <property type="project" value="UniProtKB-UniRule"/>
</dbReference>
<evidence type="ECO:0000256" key="7">
    <source>
        <dbReference type="PROSITE-ProRule" id="PRU00775"/>
    </source>
</evidence>
<dbReference type="PROSITE" id="PS51445">
    <property type="entry name" value="PBS_LINKER"/>
    <property type="match status" value="1"/>
</dbReference>
<keyword evidence="2" id="KW-0602">Photosynthesis</keyword>
<dbReference type="Proteomes" id="UP000320055">
    <property type="component" value="Unassembled WGS sequence"/>
</dbReference>
<accession>A0A563VL42</accession>
<comment type="subcellular location">
    <subcellularLocation>
        <location evidence="1">Cellular thylakoid membrane</location>
        <topology evidence="1">Peripheral membrane protein</topology>
        <orientation evidence="1">Cytoplasmic side</orientation>
    </subcellularLocation>
</comment>
<dbReference type="PANTHER" id="PTHR34011:SF6">
    <property type="entry name" value="PHYCOBILIPROTEIN APCE"/>
    <property type="match status" value="1"/>
</dbReference>
<keyword evidence="11" id="KW-1185">Reference proteome</keyword>
<name>A0A563VL42_9CYAN</name>
<dbReference type="Pfam" id="PF01383">
    <property type="entry name" value="CpcD"/>
    <property type="match status" value="1"/>
</dbReference>
<dbReference type="Pfam" id="PF00427">
    <property type="entry name" value="PBS_linker_poly"/>
    <property type="match status" value="1"/>
</dbReference>